<feature type="compositionally biased region" description="Basic and acidic residues" evidence="1">
    <location>
        <begin position="434"/>
        <end position="445"/>
    </location>
</feature>
<gene>
    <name evidence="3" type="primary">PLESTMB000295</name>
    <name evidence="3" type="ORF">PLESTB_001364200</name>
</gene>
<keyword evidence="2" id="KW-0732">Signal</keyword>
<feature type="region of interest" description="Disordered" evidence="1">
    <location>
        <begin position="384"/>
        <end position="445"/>
    </location>
</feature>
<sequence>MTSKGRTPRRASNVLLLALFCLCLFAVVFCIKHWHNDKHPASSANAQRQGELRRPTQPTLVIYILSFSDAAYIENFYFFFLEAIARDATAKFEILLPKGHGRDSAILPDLPSHARYIEHDRNCRGLSLVRWYLATRPDDGSLERYVLVSSAVRGPFIPPGLRDLVSWHSALGLGLDSGAGLAGGVVSCAQPPERWGLEGSEPPLHPFLEFTALAASRAAVEELLRLPPEQLGECPPATGAAVSADTDAVHDTDAGTGNLDSAAGGLVDAAAVVAAEGLTAAEAEAMVALRAWSGAVLAAGMGLASLAVRQQGADWTDRRTWSCNGGLSPLVERANDGLSLLPYEAMFLPVSEYDDGDMPYGAAAEYATTYTEWMRVSQHEPAVTAAAALPKRRSSGGSNSSGIAPAGEGTDRRHGPPPPPPPPPIHGTLAADPSHPDPDPAPDPARELAARNRYLGLSSEYKLPGVLVAVAQGEGCFDAEHFLQANPDVVGLTPREAWKFYVFYAQFQPRPFRLKCGVDWSKFGLRGSGGRRRRGRQQQRPAAAAAAAAAAGRQAGGRLQQDPR</sequence>
<dbReference type="OrthoDB" id="545535at2759"/>
<organism evidence="3 4">
    <name type="scientific">Pleodorina starrii</name>
    <dbReference type="NCBI Taxonomy" id="330485"/>
    <lineage>
        <taxon>Eukaryota</taxon>
        <taxon>Viridiplantae</taxon>
        <taxon>Chlorophyta</taxon>
        <taxon>core chlorophytes</taxon>
        <taxon>Chlorophyceae</taxon>
        <taxon>CS clade</taxon>
        <taxon>Chlamydomonadales</taxon>
        <taxon>Volvocaceae</taxon>
        <taxon>Pleodorina</taxon>
    </lineage>
</organism>
<accession>A0A9W6BV07</accession>
<feature type="signal peptide" evidence="2">
    <location>
        <begin position="1"/>
        <end position="30"/>
    </location>
</feature>
<protein>
    <recommendedName>
        <fullName evidence="5">Hexosyltransferase</fullName>
    </recommendedName>
</protein>
<dbReference type="Proteomes" id="UP001165080">
    <property type="component" value="Unassembled WGS sequence"/>
</dbReference>
<keyword evidence="4" id="KW-1185">Reference proteome</keyword>
<feature type="region of interest" description="Disordered" evidence="1">
    <location>
        <begin position="527"/>
        <end position="564"/>
    </location>
</feature>
<name>A0A9W6BV07_9CHLO</name>
<evidence type="ECO:0008006" key="5">
    <source>
        <dbReference type="Google" id="ProtNLM"/>
    </source>
</evidence>
<evidence type="ECO:0000256" key="2">
    <source>
        <dbReference type="SAM" id="SignalP"/>
    </source>
</evidence>
<evidence type="ECO:0000313" key="3">
    <source>
        <dbReference type="EMBL" id="GLC58465.1"/>
    </source>
</evidence>
<evidence type="ECO:0000256" key="1">
    <source>
        <dbReference type="SAM" id="MobiDB-lite"/>
    </source>
</evidence>
<feature type="compositionally biased region" description="Low complexity" evidence="1">
    <location>
        <begin position="538"/>
        <end position="564"/>
    </location>
</feature>
<evidence type="ECO:0000313" key="4">
    <source>
        <dbReference type="Proteomes" id="UP001165080"/>
    </source>
</evidence>
<feature type="compositionally biased region" description="Pro residues" evidence="1">
    <location>
        <begin position="416"/>
        <end position="425"/>
    </location>
</feature>
<proteinExistence type="predicted"/>
<dbReference type="EMBL" id="BRXU01000023">
    <property type="protein sequence ID" value="GLC58465.1"/>
    <property type="molecule type" value="Genomic_DNA"/>
</dbReference>
<comment type="caution">
    <text evidence="3">The sequence shown here is derived from an EMBL/GenBank/DDBJ whole genome shotgun (WGS) entry which is preliminary data.</text>
</comment>
<feature type="chain" id="PRO_5040838048" description="Hexosyltransferase" evidence="2">
    <location>
        <begin position="31"/>
        <end position="564"/>
    </location>
</feature>
<reference evidence="3 4" key="1">
    <citation type="journal article" date="2023" name="Commun. Biol.">
        <title>Reorganization of the ancestral sex-determining regions during the evolution of trioecy in Pleodorina starrii.</title>
        <authorList>
            <person name="Takahashi K."/>
            <person name="Suzuki S."/>
            <person name="Kawai-Toyooka H."/>
            <person name="Yamamoto K."/>
            <person name="Hamaji T."/>
            <person name="Ootsuki R."/>
            <person name="Yamaguchi H."/>
            <person name="Kawachi M."/>
            <person name="Higashiyama T."/>
            <person name="Nozaki H."/>
        </authorList>
    </citation>
    <scope>NUCLEOTIDE SEQUENCE [LARGE SCALE GENOMIC DNA]</scope>
    <source>
        <strain evidence="3 4">NIES-4479</strain>
    </source>
</reference>
<dbReference type="AlphaFoldDB" id="A0A9W6BV07"/>